<reference evidence="1" key="1">
    <citation type="submission" date="2021-05" db="EMBL/GenBank/DDBJ databases">
        <authorList>
            <person name="Alioto T."/>
            <person name="Alioto T."/>
            <person name="Gomez Garrido J."/>
        </authorList>
    </citation>
    <scope>NUCLEOTIDE SEQUENCE</scope>
</reference>
<name>A0A8D9FDW2_9HEMI</name>
<dbReference type="EMBL" id="HBUF01640077">
    <property type="protein sequence ID" value="CAG6784830.1"/>
    <property type="molecule type" value="Transcribed_RNA"/>
</dbReference>
<accession>A0A8D9FDW2</accession>
<proteinExistence type="predicted"/>
<sequence length="108" mass="11828">MPLAYSEQPDTFVVLPSVSDDSSRTATFFLLPLKFCLGCRSSLVPSVSDILSSTTSFFFLSLRFRLNCNSSSTFDIRFSSSLLESILSLLLVAFAAGLSFFKPEIGYG</sequence>
<protein>
    <submittedName>
        <fullName evidence="1">Uncharacterized protein</fullName>
    </submittedName>
</protein>
<evidence type="ECO:0000313" key="1">
    <source>
        <dbReference type="EMBL" id="CAG6784830.1"/>
    </source>
</evidence>
<organism evidence="1">
    <name type="scientific">Cacopsylla melanoneura</name>
    <dbReference type="NCBI Taxonomy" id="428564"/>
    <lineage>
        <taxon>Eukaryota</taxon>
        <taxon>Metazoa</taxon>
        <taxon>Ecdysozoa</taxon>
        <taxon>Arthropoda</taxon>
        <taxon>Hexapoda</taxon>
        <taxon>Insecta</taxon>
        <taxon>Pterygota</taxon>
        <taxon>Neoptera</taxon>
        <taxon>Paraneoptera</taxon>
        <taxon>Hemiptera</taxon>
        <taxon>Sternorrhyncha</taxon>
        <taxon>Psylloidea</taxon>
        <taxon>Psyllidae</taxon>
        <taxon>Psyllinae</taxon>
        <taxon>Cacopsylla</taxon>
    </lineage>
</organism>
<dbReference type="AlphaFoldDB" id="A0A8D9FDW2"/>